<keyword evidence="3" id="KW-0964">Secreted</keyword>
<name>A0A397SU41_9GLOM</name>
<gene>
    <name evidence="5" type="ORF">C1645_256528</name>
</gene>
<dbReference type="GO" id="GO:0005576">
    <property type="term" value="C:extracellular region"/>
    <property type="evidence" value="ECO:0007669"/>
    <property type="project" value="UniProtKB-SubCell"/>
</dbReference>
<evidence type="ECO:0000313" key="5">
    <source>
        <dbReference type="EMBL" id="RIA88106.1"/>
    </source>
</evidence>
<dbReference type="Pfam" id="PF20147">
    <property type="entry name" value="Crinkler"/>
    <property type="match status" value="1"/>
</dbReference>
<evidence type="ECO:0000256" key="2">
    <source>
        <dbReference type="ARBA" id="ARBA00004613"/>
    </source>
</evidence>
<dbReference type="Proteomes" id="UP000265703">
    <property type="component" value="Unassembled WGS sequence"/>
</dbReference>
<dbReference type="GO" id="GO:0043657">
    <property type="term" value="C:host cell"/>
    <property type="evidence" value="ECO:0007669"/>
    <property type="project" value="UniProtKB-SubCell"/>
</dbReference>
<comment type="subcellular location">
    <subcellularLocation>
        <location evidence="1">Host cell</location>
    </subcellularLocation>
    <subcellularLocation>
        <location evidence="2">Secreted</location>
    </subcellularLocation>
</comment>
<sequence length="417" mass="46994">MSTITLNCLVVGENPYENAFEVDIEINRSISKLKDAIKEEIDDNVKAKGLKLWKVNISFEEENEKLTAVTKISVNIKEDLDGEELPPLSKISKHFPAQPADEHIHIIVQRPTEAKEVHVTATYNRIKRSFQWTVTRDIVSLAELKKRLREYFIFPDGTEDEHIVIGRVMGGVKRRTSTGNGKKSTSNLQSGTVESATVDVENMENAESAAGRKVMDFSKDEDLVSIVWTASHMVDLNIIVDTSQQPFSSYNFSRMKALFGLQYDDYDELPEYILFPLGVNNSFVAPEVLEDVIREILRKHTASRSIRSDANDTTRREFISAIIYGVASTFKGVVKIFPEYQVSGSHGKGPIDWIIKIGDTIICVTEAKKNDISWGIGQSTVQAHASMRLNTKKRTYDDADLNEDEMYCIISTGMLMK</sequence>
<organism evidence="5 6">
    <name type="scientific">Glomus cerebriforme</name>
    <dbReference type="NCBI Taxonomy" id="658196"/>
    <lineage>
        <taxon>Eukaryota</taxon>
        <taxon>Fungi</taxon>
        <taxon>Fungi incertae sedis</taxon>
        <taxon>Mucoromycota</taxon>
        <taxon>Glomeromycotina</taxon>
        <taxon>Glomeromycetes</taxon>
        <taxon>Glomerales</taxon>
        <taxon>Glomeraceae</taxon>
        <taxon>Glomus</taxon>
    </lineage>
</organism>
<evidence type="ECO:0000256" key="3">
    <source>
        <dbReference type="ARBA" id="ARBA00022525"/>
    </source>
</evidence>
<dbReference type="EMBL" id="QKYT01000278">
    <property type="protein sequence ID" value="RIA88106.1"/>
    <property type="molecule type" value="Genomic_DNA"/>
</dbReference>
<comment type="caution">
    <text evidence="5">The sequence shown here is derived from an EMBL/GenBank/DDBJ whole genome shotgun (WGS) entry which is preliminary data.</text>
</comment>
<dbReference type="InterPro" id="IPR045379">
    <property type="entry name" value="Crinkler_N"/>
</dbReference>
<dbReference type="OrthoDB" id="2358876at2759"/>
<proteinExistence type="predicted"/>
<evidence type="ECO:0000313" key="6">
    <source>
        <dbReference type="Proteomes" id="UP000265703"/>
    </source>
</evidence>
<evidence type="ECO:0000256" key="1">
    <source>
        <dbReference type="ARBA" id="ARBA00004340"/>
    </source>
</evidence>
<keyword evidence="6" id="KW-1185">Reference proteome</keyword>
<accession>A0A397SU41</accession>
<evidence type="ECO:0000259" key="4">
    <source>
        <dbReference type="Pfam" id="PF20147"/>
    </source>
</evidence>
<feature type="domain" description="Crinkler effector protein N-terminal" evidence="4">
    <location>
        <begin position="4"/>
        <end position="109"/>
    </location>
</feature>
<dbReference type="AlphaFoldDB" id="A0A397SU41"/>
<reference evidence="5 6" key="1">
    <citation type="submission" date="2018-06" db="EMBL/GenBank/DDBJ databases">
        <title>Comparative genomics reveals the genomic features of Rhizophagus irregularis, R. cerebriforme, R. diaphanum and Gigaspora rosea, and their symbiotic lifestyle signature.</title>
        <authorList>
            <person name="Morin E."/>
            <person name="San Clemente H."/>
            <person name="Chen E.C.H."/>
            <person name="De La Providencia I."/>
            <person name="Hainaut M."/>
            <person name="Kuo A."/>
            <person name="Kohler A."/>
            <person name="Murat C."/>
            <person name="Tang N."/>
            <person name="Roy S."/>
            <person name="Loubradou J."/>
            <person name="Henrissat B."/>
            <person name="Grigoriev I.V."/>
            <person name="Corradi N."/>
            <person name="Roux C."/>
            <person name="Martin F.M."/>
        </authorList>
    </citation>
    <scope>NUCLEOTIDE SEQUENCE [LARGE SCALE GENOMIC DNA]</scope>
    <source>
        <strain evidence="5 6">DAOM 227022</strain>
    </source>
</reference>
<protein>
    <recommendedName>
        <fullName evidence="4">Crinkler effector protein N-terminal domain-containing protein</fullName>
    </recommendedName>
</protein>